<feature type="region of interest" description="Disordered" evidence="14">
    <location>
        <begin position="140"/>
        <end position="180"/>
    </location>
</feature>
<feature type="compositionally biased region" description="Acidic residues" evidence="14">
    <location>
        <begin position="589"/>
        <end position="605"/>
    </location>
</feature>
<dbReference type="PROSITE" id="PS50071">
    <property type="entry name" value="HOMEOBOX_2"/>
    <property type="match status" value="1"/>
</dbReference>
<feature type="compositionally biased region" description="Polar residues" evidence="14">
    <location>
        <begin position="85"/>
        <end position="94"/>
    </location>
</feature>
<feature type="compositionally biased region" description="Basic and acidic residues" evidence="14">
    <location>
        <begin position="266"/>
        <end position="277"/>
    </location>
</feature>
<dbReference type="FunFam" id="3.30.40.10:FF:000650">
    <property type="entry name" value="Homeobox protein HAT3.1"/>
    <property type="match status" value="1"/>
</dbReference>
<feature type="compositionally biased region" description="Polar residues" evidence="14">
    <location>
        <begin position="670"/>
        <end position="694"/>
    </location>
</feature>
<feature type="DNA-binding region" description="Homeobox" evidence="11">
    <location>
        <begin position="831"/>
        <end position="890"/>
    </location>
</feature>
<evidence type="ECO:0000259" key="16">
    <source>
        <dbReference type="PROSITE" id="PS50071"/>
    </source>
</evidence>
<dbReference type="GO" id="GO:0003677">
    <property type="term" value="F:DNA binding"/>
    <property type="evidence" value="ECO:0007669"/>
    <property type="project" value="UniProtKB-UniRule"/>
</dbReference>
<feature type="compositionally biased region" description="Acidic residues" evidence="14">
    <location>
        <begin position="620"/>
        <end position="633"/>
    </location>
</feature>
<organism evidence="17 18">
    <name type="scientific">Ficus carica</name>
    <name type="common">Common fig</name>
    <dbReference type="NCBI Taxonomy" id="3494"/>
    <lineage>
        <taxon>Eukaryota</taxon>
        <taxon>Viridiplantae</taxon>
        <taxon>Streptophyta</taxon>
        <taxon>Embryophyta</taxon>
        <taxon>Tracheophyta</taxon>
        <taxon>Spermatophyta</taxon>
        <taxon>Magnoliopsida</taxon>
        <taxon>eudicotyledons</taxon>
        <taxon>Gunneridae</taxon>
        <taxon>Pentapetalae</taxon>
        <taxon>rosids</taxon>
        <taxon>fabids</taxon>
        <taxon>Rosales</taxon>
        <taxon>Moraceae</taxon>
        <taxon>Ficeae</taxon>
        <taxon>Ficus</taxon>
    </lineage>
</organism>
<feature type="region of interest" description="Disordered" evidence="14">
    <location>
        <begin position="789"/>
        <end position="837"/>
    </location>
</feature>
<dbReference type="InterPro" id="IPR009057">
    <property type="entry name" value="Homeodomain-like_sf"/>
</dbReference>
<feature type="region of interest" description="Disordered" evidence="14">
    <location>
        <begin position="70"/>
        <end position="94"/>
    </location>
</feature>
<evidence type="ECO:0000256" key="2">
    <source>
        <dbReference type="ARBA" id="ARBA00007427"/>
    </source>
</evidence>
<dbReference type="GO" id="GO:0045814">
    <property type="term" value="P:negative regulation of gene expression, epigenetic"/>
    <property type="evidence" value="ECO:0007669"/>
    <property type="project" value="TreeGrafter"/>
</dbReference>
<dbReference type="InterPro" id="IPR013083">
    <property type="entry name" value="Znf_RING/FYVE/PHD"/>
</dbReference>
<keyword evidence="18" id="KW-1185">Reference proteome</keyword>
<dbReference type="PANTHER" id="PTHR12628">
    <property type="entry name" value="POLYCOMB-LIKE TRANSCRIPTION FACTOR"/>
    <property type="match status" value="1"/>
</dbReference>
<dbReference type="SMART" id="SM00389">
    <property type="entry name" value="HOX"/>
    <property type="match status" value="1"/>
</dbReference>
<feature type="compositionally biased region" description="Polar residues" evidence="14">
    <location>
        <begin position="802"/>
        <end position="826"/>
    </location>
</feature>
<dbReference type="GO" id="GO:0008270">
    <property type="term" value="F:zinc ion binding"/>
    <property type="evidence" value="ECO:0007669"/>
    <property type="project" value="UniProtKB-KW"/>
</dbReference>
<keyword evidence="4 12" id="KW-0863">Zinc-finger</keyword>
<feature type="region of interest" description="Disordered" evidence="14">
    <location>
        <begin position="297"/>
        <end position="364"/>
    </location>
</feature>
<evidence type="ECO:0000256" key="13">
    <source>
        <dbReference type="RuleBase" id="RU000682"/>
    </source>
</evidence>
<keyword evidence="9" id="KW-0804">Transcription</keyword>
<evidence type="ECO:0000256" key="9">
    <source>
        <dbReference type="ARBA" id="ARBA00023163"/>
    </source>
</evidence>
<dbReference type="InterPro" id="IPR011011">
    <property type="entry name" value="Znf_FYVE_PHD"/>
</dbReference>
<dbReference type="EMBL" id="BTGU01000007">
    <property type="protein sequence ID" value="GMN37803.1"/>
    <property type="molecule type" value="Genomic_DNA"/>
</dbReference>
<gene>
    <name evidence="17" type="ORF">TIFTF001_007112</name>
</gene>
<feature type="compositionally biased region" description="Basic and acidic residues" evidence="14">
    <location>
        <begin position="720"/>
        <end position="734"/>
    </location>
</feature>
<accession>A0AA87ZKI3</accession>
<evidence type="ECO:0000256" key="5">
    <source>
        <dbReference type="ARBA" id="ARBA00022833"/>
    </source>
</evidence>
<dbReference type="InterPro" id="IPR001965">
    <property type="entry name" value="Znf_PHD"/>
</dbReference>
<feature type="compositionally biased region" description="Basic and acidic residues" evidence="14">
    <location>
        <begin position="983"/>
        <end position="1001"/>
    </location>
</feature>
<feature type="compositionally biased region" description="Basic residues" evidence="14">
    <location>
        <begin position="1002"/>
        <end position="1012"/>
    </location>
</feature>
<evidence type="ECO:0000256" key="8">
    <source>
        <dbReference type="ARBA" id="ARBA00023155"/>
    </source>
</evidence>
<feature type="region of interest" description="Disordered" evidence="14">
    <location>
        <begin position="1"/>
        <end position="49"/>
    </location>
</feature>
<dbReference type="SUPFAM" id="SSF57903">
    <property type="entry name" value="FYVE/PHD zinc finger"/>
    <property type="match status" value="1"/>
</dbReference>
<dbReference type="Gene3D" id="3.30.40.10">
    <property type="entry name" value="Zinc/RING finger domain, C3HC4 (zinc finger)"/>
    <property type="match status" value="1"/>
</dbReference>
<evidence type="ECO:0000256" key="14">
    <source>
        <dbReference type="SAM" id="MobiDB-lite"/>
    </source>
</evidence>
<evidence type="ECO:0000256" key="7">
    <source>
        <dbReference type="ARBA" id="ARBA00023125"/>
    </source>
</evidence>
<evidence type="ECO:0000313" key="18">
    <source>
        <dbReference type="Proteomes" id="UP001187192"/>
    </source>
</evidence>
<keyword evidence="10 11" id="KW-0539">Nucleus</keyword>
<feature type="region of interest" description="Disordered" evidence="14">
    <location>
        <begin position="887"/>
        <end position="1012"/>
    </location>
</feature>
<evidence type="ECO:0000256" key="11">
    <source>
        <dbReference type="PROSITE-ProRule" id="PRU00108"/>
    </source>
</evidence>
<reference evidence="17" key="1">
    <citation type="submission" date="2023-07" db="EMBL/GenBank/DDBJ databases">
        <title>draft genome sequence of fig (Ficus carica).</title>
        <authorList>
            <person name="Takahashi T."/>
            <person name="Nishimura K."/>
        </authorList>
    </citation>
    <scope>NUCLEOTIDE SEQUENCE</scope>
</reference>
<feature type="compositionally biased region" description="Low complexity" evidence="14">
    <location>
        <begin position="897"/>
        <end position="908"/>
    </location>
</feature>
<dbReference type="Gene3D" id="1.10.10.60">
    <property type="entry name" value="Homeodomain-like"/>
    <property type="match status" value="1"/>
</dbReference>
<dbReference type="InterPro" id="IPR017970">
    <property type="entry name" value="Homeobox_CS"/>
</dbReference>
<evidence type="ECO:0000256" key="10">
    <source>
        <dbReference type="ARBA" id="ARBA00023242"/>
    </source>
</evidence>
<keyword evidence="3" id="KW-0479">Metal-binding</keyword>
<keyword evidence="6" id="KW-0805">Transcription regulation</keyword>
<evidence type="ECO:0000259" key="15">
    <source>
        <dbReference type="PROSITE" id="PS50016"/>
    </source>
</evidence>
<comment type="subcellular location">
    <subcellularLocation>
        <location evidence="1 11 13">Nucleus</location>
    </subcellularLocation>
</comment>
<protein>
    <submittedName>
        <fullName evidence="17">Uncharacterized protein</fullName>
    </submittedName>
</protein>
<dbReference type="AlphaFoldDB" id="A0AA87ZKI3"/>
<feature type="compositionally biased region" description="Polar residues" evidence="14">
    <location>
        <begin position="965"/>
        <end position="974"/>
    </location>
</feature>
<dbReference type="PANTHER" id="PTHR12628:SF13">
    <property type="entry name" value="HOMEOBOX PROTEIN HAT3.1"/>
    <property type="match status" value="1"/>
</dbReference>
<feature type="domain" description="Homeobox" evidence="16">
    <location>
        <begin position="829"/>
        <end position="889"/>
    </location>
</feature>
<feature type="compositionally biased region" description="Polar residues" evidence="14">
    <location>
        <begin position="763"/>
        <end position="773"/>
    </location>
</feature>
<dbReference type="GO" id="GO:0000981">
    <property type="term" value="F:DNA-binding transcription factor activity, RNA polymerase II-specific"/>
    <property type="evidence" value="ECO:0007669"/>
    <property type="project" value="InterPro"/>
</dbReference>
<dbReference type="SUPFAM" id="SSF46689">
    <property type="entry name" value="Homeodomain-like"/>
    <property type="match status" value="1"/>
</dbReference>
<keyword evidence="8 11" id="KW-0371">Homeobox</keyword>
<dbReference type="Pfam" id="PF00046">
    <property type="entry name" value="Homeodomain"/>
    <property type="match status" value="1"/>
</dbReference>
<name>A0AA87ZKI3_FICCA</name>
<feature type="compositionally biased region" description="Basic and acidic residues" evidence="14">
    <location>
        <begin position="328"/>
        <end position="340"/>
    </location>
</feature>
<dbReference type="GO" id="GO:0003682">
    <property type="term" value="F:chromatin binding"/>
    <property type="evidence" value="ECO:0007669"/>
    <property type="project" value="TreeGrafter"/>
</dbReference>
<keyword evidence="5" id="KW-0862">Zinc</keyword>
<feature type="compositionally biased region" description="Acidic residues" evidence="14">
    <location>
        <begin position="564"/>
        <end position="575"/>
    </location>
</feature>
<dbReference type="Proteomes" id="UP001187192">
    <property type="component" value="Unassembled WGS sequence"/>
</dbReference>
<evidence type="ECO:0000256" key="1">
    <source>
        <dbReference type="ARBA" id="ARBA00004123"/>
    </source>
</evidence>
<dbReference type="InterPro" id="IPR001356">
    <property type="entry name" value="HD"/>
</dbReference>
<sequence length="1012" mass="111301">MLEEGKETEPSEQIHSSEARITENVQQETGKAASSLFGEQLHPFSENMPKDSLPQILVLPSCPQVTTLEKAGPENTLETECDGELSNQHQPSSECVQNEPLGTVAAVGTCPLNKLAESSPGNLTSDSLSKEMELLREDVSINSQSGKTSCPKDVASEVKHDRGAGNRRTEPAETKHDVDSNLLQNETRKIDIAVSSGVLTEKCSWAQQGTLGQIKDFGCGCLLGETPKQDDHLCSGLVQNVPVETSIAASDCDASEHLEPPLGDASESHIDKQVERSEDVLKSSSLEQFEASSKSLVNKSSSLGRRDKRTSKSREKKYMLRSLVSSDRVLRSRTQEKPKSLESSNSLSNVGNGVDKRMKERKKRRGTRIVDDEFTRIRRRLRYFLNRIHYEQNLIDAYSSEGWKGNSLEKLKPEKELQRAKTEIFRRKLKIRDLFQQLDSLCAGGRFSKSLFDSEGQIDSEDIYCAKCGSKDLSANNDIILCDGACDRGFHQFCLEPPLLSEDIPPDDEGWLCPGCDCKVDCFDLLNDSHGTNLSITDSWEKVFPEAAAAAREGKDQDPNLEFPSDDSDDDDYDPDGPGTVEKVGGDESSSDESEYASACEELEGEASPKDEQQFGLSSDDSEDNDYDPDAPDLNENAKQESSSSDFTSDSEDLVFTLDDGQYSEKDDVNMSSSVDPKTPLGKSQSSKRGGNKSSIKEELLEILDSGTGHDGSPPISGKRNVERLDYKRLHDETYGNVPSDSSDDEDWTDNGASRTRKKTIGRGSSVSPNGNASIIKNVTTMDAANYNLEDNEQVARRRSRQTSMVTSENNSPNKSVEGSPKTGSTGKRLKSSTYRRLGEAVTQRLFKSFKENQYPDRAAKQSLAQELEITPQQVSKWFENMRWSYRHSSGKEPGISESVSKESAVSSQTDNKLVESEQNTNITRITCNGAPNEELPGTGNAMLESCSGNVGGGKAKMPAIAKESSGQESTTPSSKRKRGRPRQVDRPETPPVVDIHETGGRKRGRRQNSTT</sequence>
<dbReference type="Pfam" id="PF00628">
    <property type="entry name" value="PHD"/>
    <property type="match status" value="1"/>
</dbReference>
<dbReference type="InterPro" id="IPR019787">
    <property type="entry name" value="Znf_PHD-finger"/>
</dbReference>
<feature type="compositionally biased region" description="Basic and acidic residues" evidence="14">
    <location>
        <begin position="154"/>
        <end position="179"/>
    </location>
</feature>
<evidence type="ECO:0000256" key="3">
    <source>
        <dbReference type="ARBA" id="ARBA00022723"/>
    </source>
</evidence>
<proteinExistence type="inferred from homology"/>
<evidence type="ECO:0000256" key="4">
    <source>
        <dbReference type="ARBA" id="ARBA00022771"/>
    </source>
</evidence>
<feature type="region of interest" description="Disordered" evidence="14">
    <location>
        <begin position="549"/>
        <end position="773"/>
    </location>
</feature>
<feature type="domain" description="PHD-type" evidence="15">
    <location>
        <begin position="462"/>
        <end position="519"/>
    </location>
</feature>
<comment type="similarity">
    <text evidence="2">Belongs to the PHD-associated homeobox family.</text>
</comment>
<dbReference type="PROSITE" id="PS00027">
    <property type="entry name" value="HOMEOBOX_1"/>
    <property type="match status" value="1"/>
</dbReference>
<dbReference type="InterPro" id="IPR045876">
    <property type="entry name" value="PRHA-like_PHD-finger"/>
</dbReference>
<dbReference type="CDD" id="cd15504">
    <property type="entry name" value="PHD_PRHA_like"/>
    <property type="match status" value="1"/>
</dbReference>
<keyword evidence="7 11" id="KW-0238">DNA-binding</keyword>
<evidence type="ECO:0000256" key="12">
    <source>
        <dbReference type="PROSITE-ProRule" id="PRU00146"/>
    </source>
</evidence>
<evidence type="ECO:0000313" key="17">
    <source>
        <dbReference type="EMBL" id="GMN37803.1"/>
    </source>
</evidence>
<dbReference type="CDD" id="cd00086">
    <property type="entry name" value="homeodomain"/>
    <property type="match status" value="1"/>
</dbReference>
<dbReference type="PROSITE" id="PS50016">
    <property type="entry name" value="ZF_PHD_2"/>
    <property type="match status" value="1"/>
</dbReference>
<comment type="caution">
    <text evidence="17">The sequence shown here is derived from an EMBL/GenBank/DDBJ whole genome shotgun (WGS) entry which is preliminary data.</text>
</comment>
<dbReference type="GO" id="GO:0005634">
    <property type="term" value="C:nucleus"/>
    <property type="evidence" value="ECO:0007669"/>
    <property type="project" value="UniProtKB-SubCell"/>
</dbReference>
<dbReference type="PROSITE" id="PS01359">
    <property type="entry name" value="ZF_PHD_1"/>
    <property type="match status" value="1"/>
</dbReference>
<dbReference type="SMART" id="SM00249">
    <property type="entry name" value="PHD"/>
    <property type="match status" value="1"/>
</dbReference>
<feature type="region of interest" description="Disordered" evidence="14">
    <location>
        <begin position="255"/>
        <end position="277"/>
    </location>
</feature>
<evidence type="ECO:0000256" key="6">
    <source>
        <dbReference type="ARBA" id="ARBA00023015"/>
    </source>
</evidence>
<feature type="compositionally biased region" description="Polar residues" evidence="14">
    <location>
        <begin position="909"/>
        <end position="927"/>
    </location>
</feature>
<dbReference type="InterPro" id="IPR019786">
    <property type="entry name" value="Zinc_finger_PHD-type_CS"/>
</dbReference>